<comment type="caution">
    <text evidence="2">The sequence shown here is derived from an EMBL/GenBank/DDBJ whole genome shotgun (WGS) entry which is preliminary data.</text>
</comment>
<feature type="coiled-coil region" evidence="1">
    <location>
        <begin position="12"/>
        <end position="74"/>
    </location>
</feature>
<keyword evidence="3" id="KW-1185">Reference proteome</keyword>
<proteinExistence type="predicted"/>
<organism evidence="2 3">
    <name type="scientific">Candidatus Rickettsia kedanie</name>
    <dbReference type="NCBI Taxonomy" id="3115352"/>
    <lineage>
        <taxon>Bacteria</taxon>
        <taxon>Pseudomonadati</taxon>
        <taxon>Pseudomonadota</taxon>
        <taxon>Alphaproteobacteria</taxon>
        <taxon>Rickettsiales</taxon>
        <taxon>Rickettsiaceae</taxon>
        <taxon>Rickettsieae</taxon>
        <taxon>Rickettsia</taxon>
        <taxon>spotted fever group</taxon>
    </lineage>
</organism>
<evidence type="ECO:0000256" key="1">
    <source>
        <dbReference type="SAM" id="Coils"/>
    </source>
</evidence>
<name>A0ABP9TV52_9RICK</name>
<sequence length="76" mass="9224">MQLINAWAKMDSEILKRLMEEVEHKLDELLQAQTNHQNEVNKLQNENKELKDNYIKMLDQINIYINELEEIKKQQK</sequence>
<dbReference type="EMBL" id="BAABMM010000019">
    <property type="protein sequence ID" value="GAA5252158.1"/>
    <property type="molecule type" value="Genomic_DNA"/>
</dbReference>
<evidence type="ECO:0000313" key="2">
    <source>
        <dbReference type="EMBL" id="GAA5252158.1"/>
    </source>
</evidence>
<protein>
    <submittedName>
        <fullName evidence="2">Uncharacterized protein</fullName>
    </submittedName>
</protein>
<reference evidence="2 3" key="1">
    <citation type="journal article" date="2024" name="Microbiol. Immunol.">
        <title>Discovery of a novel spotted fever group Rickettsia, 'Candidatus Rickettsia kedanie,' in unfed larval chigger mites, Leptotrombidium scutellare.</title>
        <authorList>
            <person name="Ogawa M."/>
            <person name="Matsutani M."/>
            <person name="Katayama T."/>
            <person name="Takada N."/>
            <person name="Noda S."/>
            <person name="Takahashi M."/>
            <person name="Kageyama D."/>
            <person name="Hanaoka N."/>
            <person name="Ebihara H."/>
        </authorList>
    </citation>
    <scope>NUCLEOTIDE SEQUENCE [LARGE SCALE GENOMIC DNA]</scope>
    <source>
        <strain evidence="2 3">KNCP2-13</strain>
    </source>
</reference>
<dbReference type="Proteomes" id="UP001628124">
    <property type="component" value="Unassembled WGS sequence"/>
</dbReference>
<gene>
    <name evidence="2" type="ORF">KNCP2_04460</name>
</gene>
<evidence type="ECO:0000313" key="3">
    <source>
        <dbReference type="Proteomes" id="UP001628124"/>
    </source>
</evidence>
<accession>A0ABP9TV52</accession>
<keyword evidence="1" id="KW-0175">Coiled coil</keyword>